<accession>A0AA39Y487</accession>
<keyword evidence="2" id="KW-1185">Reference proteome</keyword>
<sequence>MSAGESAVLGLPGGLMKEADVSGSLTSLQHLLKVDPIGTKKLQIRSLVHYILNHATVDVDKRDDQGDPLSFSTLTQGPLSQTRLSTLLAARGADSNACNSTGISLLEGATERGNLGAVKLTLSTGKCEARLETEQSR</sequence>
<dbReference type="Proteomes" id="UP001174936">
    <property type="component" value="Unassembled WGS sequence"/>
</dbReference>
<proteinExistence type="predicted"/>
<comment type="caution">
    <text evidence="1">The sequence shown here is derived from an EMBL/GenBank/DDBJ whole genome shotgun (WGS) entry which is preliminary data.</text>
</comment>
<dbReference type="Gene3D" id="1.25.40.20">
    <property type="entry name" value="Ankyrin repeat-containing domain"/>
    <property type="match status" value="1"/>
</dbReference>
<dbReference type="EMBL" id="JAULSV010000004">
    <property type="protein sequence ID" value="KAK0645429.1"/>
    <property type="molecule type" value="Genomic_DNA"/>
</dbReference>
<reference evidence="1" key="1">
    <citation type="submission" date="2023-06" db="EMBL/GenBank/DDBJ databases">
        <title>Genome-scale phylogeny and comparative genomics of the fungal order Sordariales.</title>
        <authorList>
            <consortium name="Lawrence Berkeley National Laboratory"/>
            <person name="Hensen N."/>
            <person name="Bonometti L."/>
            <person name="Westerberg I."/>
            <person name="Brannstrom I.O."/>
            <person name="Guillou S."/>
            <person name="Cros-Aarteil S."/>
            <person name="Calhoun S."/>
            <person name="Haridas S."/>
            <person name="Kuo A."/>
            <person name="Mondo S."/>
            <person name="Pangilinan J."/>
            <person name="Riley R."/>
            <person name="Labutti K."/>
            <person name="Andreopoulos B."/>
            <person name="Lipzen A."/>
            <person name="Chen C."/>
            <person name="Yanf M."/>
            <person name="Daum C."/>
            <person name="Ng V."/>
            <person name="Clum A."/>
            <person name="Steindorff A."/>
            <person name="Ohm R."/>
            <person name="Martin F."/>
            <person name="Silar P."/>
            <person name="Natvig D."/>
            <person name="Lalanne C."/>
            <person name="Gautier V."/>
            <person name="Ament-Velasquez S.L."/>
            <person name="Kruys A."/>
            <person name="Hutchinson M.I."/>
            <person name="Powell A.J."/>
            <person name="Barry K."/>
            <person name="Miller A.N."/>
            <person name="Grigoriev I.V."/>
            <person name="Debuchy R."/>
            <person name="Gladieux P."/>
            <person name="Thoren M.H."/>
            <person name="Johannesson H."/>
        </authorList>
    </citation>
    <scope>NUCLEOTIDE SEQUENCE</scope>
    <source>
        <strain evidence="1">SMH2532-1</strain>
    </source>
</reference>
<dbReference type="SUPFAM" id="SSF48403">
    <property type="entry name" value="Ankyrin repeat"/>
    <property type="match status" value="1"/>
</dbReference>
<protein>
    <submittedName>
        <fullName evidence="1">Uncharacterized protein</fullName>
    </submittedName>
</protein>
<organism evidence="1 2">
    <name type="scientific">Cercophora newfieldiana</name>
    <dbReference type="NCBI Taxonomy" id="92897"/>
    <lineage>
        <taxon>Eukaryota</taxon>
        <taxon>Fungi</taxon>
        <taxon>Dikarya</taxon>
        <taxon>Ascomycota</taxon>
        <taxon>Pezizomycotina</taxon>
        <taxon>Sordariomycetes</taxon>
        <taxon>Sordariomycetidae</taxon>
        <taxon>Sordariales</taxon>
        <taxon>Lasiosphaeriaceae</taxon>
        <taxon>Cercophora</taxon>
    </lineage>
</organism>
<dbReference type="AlphaFoldDB" id="A0AA39Y487"/>
<evidence type="ECO:0000313" key="2">
    <source>
        <dbReference type="Proteomes" id="UP001174936"/>
    </source>
</evidence>
<dbReference type="InterPro" id="IPR036770">
    <property type="entry name" value="Ankyrin_rpt-contain_sf"/>
</dbReference>
<gene>
    <name evidence="1" type="ORF">B0T16DRAFT_139823</name>
</gene>
<name>A0AA39Y487_9PEZI</name>
<evidence type="ECO:0000313" key="1">
    <source>
        <dbReference type="EMBL" id="KAK0645429.1"/>
    </source>
</evidence>